<keyword evidence="1" id="KW-0175">Coiled coil</keyword>
<reference evidence="2 3" key="1">
    <citation type="submission" date="2017-03" db="EMBL/GenBank/DDBJ databases">
        <title>Genome Survey of Euroglyphus maynei.</title>
        <authorList>
            <person name="Arlian L.G."/>
            <person name="Morgan M.S."/>
            <person name="Rider S.D."/>
        </authorList>
    </citation>
    <scope>NUCLEOTIDE SEQUENCE [LARGE SCALE GENOMIC DNA]</scope>
    <source>
        <strain evidence="2">Arlian Lab</strain>
        <tissue evidence="2">Whole body</tissue>
    </source>
</reference>
<sequence>MEVYDSVIKCESFDNDDDDDMSKNNWNDQYEMKVADQQRQIDLISRKLLYMEEHIIDLNNENSTLRKQLQQNEELFRKKIQLREDEIETLQENIVEMETMNAELRCKEHELSMQKRIQQEDIKLLKQQVSLIRTHLIS</sequence>
<proteinExistence type="predicted"/>
<organism evidence="2 3">
    <name type="scientific">Euroglyphus maynei</name>
    <name type="common">Mayne's house dust mite</name>
    <dbReference type="NCBI Taxonomy" id="6958"/>
    <lineage>
        <taxon>Eukaryota</taxon>
        <taxon>Metazoa</taxon>
        <taxon>Ecdysozoa</taxon>
        <taxon>Arthropoda</taxon>
        <taxon>Chelicerata</taxon>
        <taxon>Arachnida</taxon>
        <taxon>Acari</taxon>
        <taxon>Acariformes</taxon>
        <taxon>Sarcoptiformes</taxon>
        <taxon>Astigmata</taxon>
        <taxon>Psoroptidia</taxon>
        <taxon>Analgoidea</taxon>
        <taxon>Pyroglyphidae</taxon>
        <taxon>Pyroglyphinae</taxon>
        <taxon>Euroglyphus</taxon>
    </lineage>
</organism>
<dbReference type="EMBL" id="MUJZ01013426">
    <property type="protein sequence ID" value="OTF81474.1"/>
    <property type="molecule type" value="Genomic_DNA"/>
</dbReference>
<evidence type="ECO:0000313" key="2">
    <source>
        <dbReference type="EMBL" id="OTF81474.1"/>
    </source>
</evidence>
<dbReference type="AlphaFoldDB" id="A0A1Y3BN90"/>
<name>A0A1Y3BN90_EURMA</name>
<evidence type="ECO:0000256" key="1">
    <source>
        <dbReference type="SAM" id="Coils"/>
    </source>
</evidence>
<accession>A0A1Y3BN90</accession>
<keyword evidence="3" id="KW-1185">Reference proteome</keyword>
<comment type="caution">
    <text evidence="2">The sequence shown here is derived from an EMBL/GenBank/DDBJ whole genome shotgun (WGS) entry which is preliminary data.</text>
</comment>
<protein>
    <submittedName>
        <fullName evidence="2">Uncharacterized protein</fullName>
    </submittedName>
</protein>
<evidence type="ECO:0000313" key="3">
    <source>
        <dbReference type="Proteomes" id="UP000194236"/>
    </source>
</evidence>
<gene>
    <name evidence="2" type="ORF">BLA29_010719</name>
</gene>
<feature type="coiled-coil region" evidence="1">
    <location>
        <begin position="27"/>
        <end position="107"/>
    </location>
</feature>
<dbReference type="Proteomes" id="UP000194236">
    <property type="component" value="Unassembled WGS sequence"/>
</dbReference>